<name>A0A9X2DVF7_9BACI</name>
<dbReference type="InterPro" id="IPR013324">
    <property type="entry name" value="RNA_pol_sigma_r3/r4-like"/>
</dbReference>
<dbReference type="EMBL" id="JAMBOL010000027">
    <property type="protein sequence ID" value="MCM3716053.1"/>
    <property type="molecule type" value="Genomic_DNA"/>
</dbReference>
<organism evidence="1 2">
    <name type="scientific">Halalkalibacter oceani</name>
    <dbReference type="NCBI Taxonomy" id="1653776"/>
    <lineage>
        <taxon>Bacteria</taxon>
        <taxon>Bacillati</taxon>
        <taxon>Bacillota</taxon>
        <taxon>Bacilli</taxon>
        <taxon>Bacillales</taxon>
        <taxon>Bacillaceae</taxon>
        <taxon>Halalkalibacter</taxon>
    </lineage>
</organism>
<reference evidence="1" key="1">
    <citation type="submission" date="2022-05" db="EMBL/GenBank/DDBJ databases">
        <title>Comparative Genomics of Spacecraft Associated Microbes.</title>
        <authorList>
            <person name="Tran M.T."/>
            <person name="Wright A."/>
            <person name="Seuylemezian A."/>
            <person name="Eisen J."/>
            <person name="Coil D."/>
        </authorList>
    </citation>
    <scope>NUCLEOTIDE SEQUENCE</scope>
    <source>
        <strain evidence="1">214.1.1</strain>
    </source>
</reference>
<dbReference type="RefSeq" id="WP_251224733.1">
    <property type="nucleotide sequence ID" value="NZ_JAMBOL010000027.1"/>
</dbReference>
<keyword evidence="2" id="KW-1185">Reference proteome</keyword>
<comment type="caution">
    <text evidence="1">The sequence shown here is derived from an EMBL/GenBank/DDBJ whole genome shotgun (WGS) entry which is preliminary data.</text>
</comment>
<accession>A0A9X2DVF7</accession>
<proteinExistence type="predicted"/>
<dbReference type="Proteomes" id="UP001139179">
    <property type="component" value="Unassembled WGS sequence"/>
</dbReference>
<protein>
    <recommendedName>
        <fullName evidence="3">RNA polymerase sigma factor SigS</fullName>
    </recommendedName>
</protein>
<sequence>MSDREIINFENLLQEWKGNIQGIVNKLTPAARLRGLDQDDLYQMACMGLFAAYDELGALEQKEFFQMGNAFIYRYVLKELRVQGNRGFRYPAWLIDLTQKVRRISAQADTDDPIKIADLLNIPIEHARQALNAINQQKTFSSLDVIHRSKEPIVYNQSTIYFGEFIQALTEVEKTCILGKLAGETHALLAKKLGVSPSIINKHLNRAKRKMQDYFMAS</sequence>
<dbReference type="AlphaFoldDB" id="A0A9X2DVF7"/>
<evidence type="ECO:0000313" key="2">
    <source>
        <dbReference type="Proteomes" id="UP001139179"/>
    </source>
</evidence>
<gene>
    <name evidence="1" type="ORF">M3202_18535</name>
</gene>
<dbReference type="SUPFAM" id="SSF88659">
    <property type="entry name" value="Sigma3 and sigma4 domains of RNA polymerase sigma factors"/>
    <property type="match status" value="1"/>
</dbReference>
<evidence type="ECO:0000313" key="1">
    <source>
        <dbReference type="EMBL" id="MCM3716053.1"/>
    </source>
</evidence>
<evidence type="ECO:0008006" key="3">
    <source>
        <dbReference type="Google" id="ProtNLM"/>
    </source>
</evidence>